<reference evidence="3" key="3">
    <citation type="submission" date="2016-06" db="EMBL/GenBank/DDBJ databases">
        <authorList>
            <person name="Toshchakov V.S."/>
        </authorList>
    </citation>
    <scope>NUCLEOTIDE SEQUENCE [LARGE SCALE GENOMIC DNA]</scope>
    <source>
        <strain>PM4 (JCM 30641</strain>
        <strain evidence="3">\VKM B-2940)</strain>
    </source>
</reference>
<proteinExistence type="predicted"/>
<reference evidence="2" key="2">
    <citation type="submission" date="2016-06" db="EMBL/GenBank/DDBJ databases">
        <authorList>
            <person name="Olsen C.W."/>
            <person name="Carey S."/>
            <person name="Hinshaw L."/>
            <person name="Karasin A.I."/>
        </authorList>
    </citation>
    <scope>NUCLEOTIDE SEQUENCE [LARGE SCALE GENOMIC DNA]</scope>
    <source>
        <strain evidence="2">PM4</strain>
    </source>
</reference>
<organism evidence="1 4">
    <name type="scientific">Cuniculiplasma divulgatum</name>
    <dbReference type="NCBI Taxonomy" id="1673428"/>
    <lineage>
        <taxon>Archaea</taxon>
        <taxon>Methanobacteriati</taxon>
        <taxon>Thermoplasmatota</taxon>
        <taxon>Thermoplasmata</taxon>
        <taxon>Thermoplasmatales</taxon>
        <taxon>Cuniculiplasmataceae</taxon>
        <taxon>Cuniculiplasma</taxon>
    </lineage>
</organism>
<reference evidence="1 4" key="1">
    <citation type="submission" date="2016-04" db="EMBL/GenBank/DDBJ databases">
        <authorList>
            <person name="Evans L.H."/>
            <person name="Alamgir A."/>
            <person name="Owens N."/>
            <person name="Weber N.D."/>
            <person name="Virtaneva K."/>
            <person name="Barbian K."/>
            <person name="Babar A."/>
            <person name="Rosenke K."/>
        </authorList>
    </citation>
    <scope>NUCLEOTIDE SEQUENCE [LARGE SCALE GENOMIC DNA]</scope>
    <source>
        <strain evidence="1">S5</strain>
        <strain evidence="4">S5(T) (JCM 30642 \VKM B-2941)</strain>
    </source>
</reference>
<evidence type="ECO:0000313" key="1">
    <source>
        <dbReference type="EMBL" id="SIM88788.1"/>
    </source>
</evidence>
<gene>
    <name evidence="2" type="ORF">CPM_1925</name>
    <name evidence="1" type="ORF">CSP5_1993</name>
</gene>
<evidence type="ECO:0000313" key="4">
    <source>
        <dbReference type="Proteomes" id="UP000195607"/>
    </source>
</evidence>
<dbReference type="AlphaFoldDB" id="A0A1N5WU17"/>
<dbReference type="EMBL" id="LT671858">
    <property type="protein sequence ID" value="SIM88788.1"/>
    <property type="molecule type" value="Genomic_DNA"/>
</dbReference>
<dbReference type="EMBL" id="LT719092">
    <property type="protein sequence ID" value="SJK85699.1"/>
    <property type="molecule type" value="Genomic_DNA"/>
</dbReference>
<dbReference type="Proteomes" id="UP000187822">
    <property type="component" value="Chromosome I"/>
</dbReference>
<evidence type="ECO:0000313" key="3">
    <source>
        <dbReference type="Proteomes" id="UP000187822"/>
    </source>
</evidence>
<dbReference type="RefSeq" id="WP_077076738.1">
    <property type="nucleotide sequence ID" value="NZ_LT671858.1"/>
</dbReference>
<dbReference type="KEGG" id="cdiv:CPM_1925"/>
<dbReference type="GeneID" id="41589229"/>
<evidence type="ECO:0000313" key="2">
    <source>
        <dbReference type="EMBL" id="SJK85699.1"/>
    </source>
</evidence>
<dbReference type="STRING" id="1673428.CPM_1925"/>
<keyword evidence="3" id="KW-1185">Reference proteome</keyword>
<dbReference type="Proteomes" id="UP000195607">
    <property type="component" value="Chromosome I"/>
</dbReference>
<protein>
    <submittedName>
        <fullName evidence="1">Uncharacterized protein</fullName>
    </submittedName>
</protein>
<name>A0A1N5WU17_9ARCH</name>
<sequence>MKEQNPIEKLSFAELKSIAKKSGLKTIPRTYKKADLIKYITENSTEEKRKAWIKELNEKEVKVEERDNAVPKKDEKNESFSRKEYIVDLQKEKIHRIVVEAACEHFKEPLPKGTGVNFYDGMSDELLKHLHDVFVKKYDDPEGKNFELRSANWLVYRIKEVGAIRTRHTLPNTQELRLIGFDVEGLPYFIGEFSNTGMTDQNFRRGIENARKVLENYGPKLLKKYKSAWMRVYYFVPEEHSDNFLKIITSDKSIAGDGTIRVKRGFLKQDYFIKISAFKVNGNKYTEIHADKS</sequence>
<accession>A0A1N5WU17</accession>